<feature type="compositionally biased region" description="Polar residues" evidence="1">
    <location>
        <begin position="1"/>
        <end position="12"/>
    </location>
</feature>
<feature type="region of interest" description="Disordered" evidence="1">
    <location>
        <begin position="1"/>
        <end position="30"/>
    </location>
</feature>
<evidence type="ECO:0000256" key="1">
    <source>
        <dbReference type="SAM" id="MobiDB-lite"/>
    </source>
</evidence>
<keyword evidence="2" id="KW-1133">Transmembrane helix</keyword>
<feature type="transmembrane region" description="Helical" evidence="2">
    <location>
        <begin position="1374"/>
        <end position="1395"/>
    </location>
</feature>
<evidence type="ECO:0000313" key="3">
    <source>
        <dbReference type="EMBL" id="QYT02620.1"/>
    </source>
</evidence>
<evidence type="ECO:0000313" key="4">
    <source>
        <dbReference type="Proteomes" id="UP000826661"/>
    </source>
</evidence>
<dbReference type="Gene3D" id="1.20.58.340">
    <property type="entry name" value="Magnesium transport protein CorA, transmembrane region"/>
    <property type="match status" value="1"/>
</dbReference>
<protein>
    <submittedName>
        <fullName evidence="3">Uncharacterized protein</fullName>
    </submittedName>
</protein>
<keyword evidence="2" id="KW-0812">Transmembrane</keyword>
<dbReference type="Proteomes" id="UP000826661">
    <property type="component" value="Chromosome V"/>
</dbReference>
<proteinExistence type="predicted"/>
<accession>A0A8G0LM78</accession>
<feature type="transmembrane region" description="Helical" evidence="2">
    <location>
        <begin position="1315"/>
        <end position="1335"/>
    </location>
</feature>
<keyword evidence="4" id="KW-1185">Reference proteome</keyword>
<feature type="transmembrane region" description="Helical" evidence="2">
    <location>
        <begin position="1287"/>
        <end position="1308"/>
    </location>
</feature>
<organism evidence="3 4">
    <name type="scientific">Trichoderma simmonsii</name>
    <dbReference type="NCBI Taxonomy" id="1491479"/>
    <lineage>
        <taxon>Eukaryota</taxon>
        <taxon>Fungi</taxon>
        <taxon>Dikarya</taxon>
        <taxon>Ascomycota</taxon>
        <taxon>Pezizomycotina</taxon>
        <taxon>Sordariomycetes</taxon>
        <taxon>Hypocreomycetidae</taxon>
        <taxon>Hypocreales</taxon>
        <taxon>Hypocreaceae</taxon>
        <taxon>Trichoderma</taxon>
    </lineage>
</organism>
<keyword evidence="2" id="KW-0472">Membrane</keyword>
<name>A0A8G0LM78_9HYPO</name>
<gene>
    <name evidence="3" type="ORF">H0G86_009611</name>
</gene>
<dbReference type="EMBL" id="CP075868">
    <property type="protein sequence ID" value="QYT02620.1"/>
    <property type="molecule type" value="Genomic_DNA"/>
</dbReference>
<reference evidence="3 4" key="1">
    <citation type="journal article" date="2021" name="BMC Genomics">
        <title>Telomere-to-telomere genome assembly of asparaginase-producing Trichoderma simmonsii.</title>
        <authorList>
            <person name="Chung D."/>
            <person name="Kwon Y.M."/>
            <person name="Yang Y."/>
        </authorList>
    </citation>
    <scope>NUCLEOTIDE SEQUENCE [LARGE SCALE GENOMIC DNA]</scope>
    <source>
        <strain evidence="3 4">GH-Sj1</strain>
    </source>
</reference>
<sequence length="1549" mass="177970">MSLSMTTNQESPPISHDKNDKSRRHSTYASFGDEGVTATANSHGRLLQITRYFGNEVSKFFCVDFIDIPPPSSITSHNRMRKIQGYMRDPDIGMKLHIEHPEDVDPHIWKTNTKVPTLKFKHGRWPCFITATPKFNLSIQYLISEKIVYQIYKFKFRQPEDFSKNPLLALKAMSQLGDLDSITAGDDHKSYFDHLSTDKNYILRTRTICQTAQNNQKTIGLVITPLVNKRHQQLKPRPDIGDYQIILDEQTLDHLKKKGTLEVILAYRLELISSCEMAHMCLISTQSFTKAQALLKSPFEMPVFSLDKRLNFNMRRNLEHILTVCSIPLSSDVNGENPSIALTCGDVSGHRISATASFYAFQFLLLTLEYINDQCRGVYESENAFKEDGYACKMKFRIHRICQGHLKWLRENLKLDQGAFSLKYGVSSTLMTNHDNNSNSHKQSLINTALHIIKAAEFHRVALVDEETKLDIANGFQPIVKDWIKLLDAENKGRHFMFPNLREEMEQWVFDLSDHAVIWWAIKSAEELGLGAELRVDKIPGTNICQDRASYSSKMVRESILKRFTIENSLFEKRMIAISRSSNETRFLLRAKDTVLFFAMDLALFDHYALTDDVSDIWQNKFEAWGCTVDYQKECEDDQNANWDWHQPLHFALALIMSSKNKRINSRTISEIQRDAKKVLLQSSSSNGLFPGLLDQNKGPALFDHEDMEDPFWSATFELPYILLKYPIPQLLSEDPGLSVTASTPSLQLTGTSIPAMPTVSTTPDSTQQLLKNRNLPISSSGTLTRWEGPFMKHGVLFTNAVDRDKIVEIPDEWLYREPRFFTFHTTVSLSAVDEFCEKACKTHLDETSTYTDSTPMTNTKLPLKETGRKKLLKGNSKAAARRDYTGRCTMKVLHEAAMEVDYQMREGQPMGHIIDVPRAGRYKKTNEFNSTQITSSDSLLNHINEKRTPIMAKKRIFQFCRTSWNIALMCYLASSEAEEISCFFDRHASMSPYFFEDTIGTLNKWVTELHLPFYQLLPPEESSRFIRNVLQPEGRPTITEPKVIQFPQSNPKGAQKSLIRAVISFRFDRDLLDRYWTCHLIEHRPQQRGSSKEMFNITTQPISGALKSNPWRQRRILELLLFDRMLQEILRCTEEILKEAKGTLRASKGVGHGDWGYETAESESEYSDMQSRNNKAGRDFFLSNNSLYKIQEVLQEVEDDLNENLAKMQLWKSRQDGRGLDKPRWTLKDEYRYEGAISRLQASNDFHMEELVRCRAKILAFNLQITRDIDAARSDWEMRTTNDVRLFTYVTVVFLPTSFATGVFSMSETPSRHMLFSMMVTAVVALLVTTIALVNAKTLNGMLRYIKDSIRQVLYRVTHLTDGSYQSTVDTTLLIYSTIFELIFSAVGGILYCLDKCHELATKYFTLTQQVKSSSTFSGSRKGLIYHSIYLLARHIFHPVERRLSKITPEAKLHYTLVSKLHLDDTHPIKRAKDDFEKACSAAKQVKSNPEEESFGSLFDDLGQRNSGNLFKIWQERLKLWQEKLEEERLRQKQIIVVSEVGSKSSSS</sequence>
<evidence type="ECO:0000256" key="2">
    <source>
        <dbReference type="SAM" id="Phobius"/>
    </source>
</evidence>